<name>A0A8K1Y3I6_9CRUS</name>
<keyword evidence="13" id="KW-0496">Mitochondrion</keyword>
<comment type="similarity">
    <text evidence="2">Belongs to the ATPase A chain family.</text>
</comment>
<dbReference type="CDD" id="cd00310">
    <property type="entry name" value="ATP-synt_Fo_a_6"/>
    <property type="match status" value="1"/>
</dbReference>
<dbReference type="Gene3D" id="1.20.120.220">
    <property type="entry name" value="ATP synthase, F0 complex, subunit A"/>
    <property type="match status" value="1"/>
</dbReference>
<evidence type="ECO:0000256" key="11">
    <source>
        <dbReference type="RuleBase" id="RU004450"/>
    </source>
</evidence>
<keyword evidence="3" id="KW-0813">Transport</keyword>
<dbReference type="InterPro" id="IPR045083">
    <property type="entry name" value="ATP_synth_F0_asu_bact/mt"/>
</dbReference>
<protein>
    <recommendedName>
        <fullName evidence="11">ATP synthase subunit a</fullName>
    </recommendedName>
</protein>
<keyword evidence="10" id="KW-0066">ATP synthesis</keyword>
<keyword evidence="7 12" id="KW-1133">Transmembrane helix</keyword>
<keyword evidence="6" id="KW-0375">Hydrogen ion transport</keyword>
<feature type="transmembrane region" description="Helical" evidence="12">
    <location>
        <begin position="20"/>
        <end position="39"/>
    </location>
</feature>
<evidence type="ECO:0000256" key="12">
    <source>
        <dbReference type="SAM" id="Phobius"/>
    </source>
</evidence>
<sequence length="223" mass="24544">MALSLLTLFDPSSSWLNLPLNWGIILLVIAFTTSLFWEMTPKSELLVRQLMEYLKKEMGALVNPQMHMILPFSMVLFFFIALNNLMGLGMYTFTGTSHLSMTLSMALPLYLGYTVHGFITDTEGALSQLVPQGTPLGLVVFMVFVETTTLLIRPLTLAVRLSGNMIAGHVLIGFLEGSLSLDTSTGALVSFGGMGVLTLFEMMVAVIQAYVFSVLMILYLSHE</sequence>
<evidence type="ECO:0000256" key="9">
    <source>
        <dbReference type="ARBA" id="ARBA00023136"/>
    </source>
</evidence>
<accession>A0A8K1Y3I6</accession>
<dbReference type="SUPFAM" id="SSF81336">
    <property type="entry name" value="F1F0 ATP synthase subunit A"/>
    <property type="match status" value="1"/>
</dbReference>
<evidence type="ECO:0000256" key="4">
    <source>
        <dbReference type="ARBA" id="ARBA00022547"/>
    </source>
</evidence>
<gene>
    <name evidence="13" type="primary">ATP6</name>
</gene>
<dbReference type="GO" id="GO:0046933">
    <property type="term" value="F:proton-transporting ATP synthase activity, rotational mechanism"/>
    <property type="evidence" value="ECO:0007669"/>
    <property type="project" value="TreeGrafter"/>
</dbReference>
<evidence type="ECO:0000313" key="13">
    <source>
        <dbReference type="EMBL" id="AYQ22935.1"/>
    </source>
</evidence>
<feature type="transmembrane region" description="Helical" evidence="12">
    <location>
        <begin position="157"/>
        <end position="175"/>
    </location>
</feature>
<feature type="transmembrane region" description="Helical" evidence="12">
    <location>
        <begin position="88"/>
        <end position="113"/>
    </location>
</feature>
<evidence type="ECO:0000256" key="3">
    <source>
        <dbReference type="ARBA" id="ARBA00022448"/>
    </source>
</evidence>
<dbReference type="InterPro" id="IPR035908">
    <property type="entry name" value="F0_ATP_A_sf"/>
</dbReference>
<dbReference type="PANTHER" id="PTHR11410:SF0">
    <property type="entry name" value="ATP SYNTHASE SUBUNIT A"/>
    <property type="match status" value="1"/>
</dbReference>
<feature type="transmembrane region" description="Helical" evidence="12">
    <location>
        <begin position="187"/>
        <end position="220"/>
    </location>
</feature>
<dbReference type="EMBL" id="MG729627">
    <property type="protein sequence ID" value="AYQ22935.1"/>
    <property type="molecule type" value="Genomic_DNA"/>
</dbReference>
<reference evidence="13" key="1">
    <citation type="submission" date="2017-12" db="EMBL/GenBank/DDBJ databases">
        <authorList>
            <person name="An J."/>
        </authorList>
    </citation>
    <scope>NUCLEOTIDE SEQUENCE</scope>
</reference>
<evidence type="ECO:0000256" key="5">
    <source>
        <dbReference type="ARBA" id="ARBA00022692"/>
    </source>
</evidence>
<evidence type="ECO:0000256" key="2">
    <source>
        <dbReference type="ARBA" id="ARBA00006810"/>
    </source>
</evidence>
<dbReference type="AlphaFoldDB" id="A0A8K1Y3I6"/>
<dbReference type="GO" id="GO:0045259">
    <property type="term" value="C:proton-transporting ATP synthase complex"/>
    <property type="evidence" value="ECO:0007669"/>
    <property type="project" value="UniProtKB-KW"/>
</dbReference>
<feature type="transmembrane region" description="Helical" evidence="12">
    <location>
        <begin position="60"/>
        <end position="82"/>
    </location>
</feature>
<organism evidence="13">
    <name type="scientific">Orthione mesoamericana</name>
    <dbReference type="NCBI Taxonomy" id="2480053"/>
    <lineage>
        <taxon>Eukaryota</taxon>
        <taxon>Metazoa</taxon>
        <taxon>Ecdysozoa</taxon>
        <taxon>Arthropoda</taxon>
        <taxon>Crustacea</taxon>
        <taxon>Multicrustacea</taxon>
        <taxon>Malacostraca</taxon>
        <taxon>Eumalacostraca</taxon>
        <taxon>Peracarida</taxon>
        <taxon>Isopoda</taxon>
        <taxon>Epicaridea</taxon>
        <taxon>Bopyridoidea</taxon>
        <taxon>Bopyridae</taxon>
        <taxon>Orthione</taxon>
    </lineage>
</organism>
<dbReference type="NCBIfam" id="TIGR01131">
    <property type="entry name" value="ATP_synt_6_or_A"/>
    <property type="match status" value="1"/>
</dbReference>
<evidence type="ECO:0000256" key="10">
    <source>
        <dbReference type="ARBA" id="ARBA00023310"/>
    </source>
</evidence>
<dbReference type="PROSITE" id="PS00449">
    <property type="entry name" value="ATPASE_A"/>
    <property type="match status" value="1"/>
</dbReference>
<dbReference type="Pfam" id="PF00119">
    <property type="entry name" value="ATP-synt_A"/>
    <property type="match status" value="1"/>
</dbReference>
<feature type="transmembrane region" description="Helical" evidence="12">
    <location>
        <begin position="125"/>
        <end position="145"/>
    </location>
</feature>
<keyword evidence="8" id="KW-0406">Ion transport</keyword>
<comment type="subcellular location">
    <subcellularLocation>
        <location evidence="1">Membrane</location>
        <topology evidence="1">Multi-pass membrane protein</topology>
    </subcellularLocation>
    <subcellularLocation>
        <location evidence="11">Mitochondrion inner membrane</location>
        <topology evidence="11">Multi-pass membrane protein</topology>
    </subcellularLocation>
</comment>
<keyword evidence="4" id="KW-0138">CF(0)</keyword>
<dbReference type="PRINTS" id="PR00123">
    <property type="entry name" value="ATPASEA"/>
</dbReference>
<geneLocation type="mitochondrion" evidence="13"/>
<dbReference type="PANTHER" id="PTHR11410">
    <property type="entry name" value="ATP SYNTHASE SUBUNIT A"/>
    <property type="match status" value="1"/>
</dbReference>
<evidence type="ECO:0000256" key="8">
    <source>
        <dbReference type="ARBA" id="ARBA00023065"/>
    </source>
</evidence>
<dbReference type="GO" id="GO:0005743">
    <property type="term" value="C:mitochondrial inner membrane"/>
    <property type="evidence" value="ECO:0007669"/>
    <property type="project" value="UniProtKB-SubCell"/>
</dbReference>
<keyword evidence="9 12" id="KW-0472">Membrane</keyword>
<dbReference type="InterPro" id="IPR000568">
    <property type="entry name" value="ATP_synth_F0_asu"/>
</dbReference>
<dbReference type="InterPro" id="IPR023011">
    <property type="entry name" value="ATP_synth_F0_asu_AS"/>
</dbReference>
<proteinExistence type="inferred from homology"/>
<evidence type="ECO:0000256" key="6">
    <source>
        <dbReference type="ARBA" id="ARBA00022781"/>
    </source>
</evidence>
<evidence type="ECO:0000256" key="1">
    <source>
        <dbReference type="ARBA" id="ARBA00004141"/>
    </source>
</evidence>
<keyword evidence="5 12" id="KW-0812">Transmembrane</keyword>
<evidence type="ECO:0000256" key="7">
    <source>
        <dbReference type="ARBA" id="ARBA00022989"/>
    </source>
</evidence>